<evidence type="ECO:0000256" key="7">
    <source>
        <dbReference type="ARBA" id="ARBA00025795"/>
    </source>
</evidence>
<evidence type="ECO:0000256" key="1">
    <source>
        <dbReference type="ARBA" id="ARBA00001970"/>
    </source>
</evidence>
<keyword evidence="2" id="KW-0575">Peroxidase</keyword>
<dbReference type="Pfam" id="PF01328">
    <property type="entry name" value="Peroxidase_2"/>
    <property type="match status" value="1"/>
</dbReference>
<evidence type="ECO:0000259" key="8">
    <source>
        <dbReference type="PROSITE" id="PS51405"/>
    </source>
</evidence>
<dbReference type="EMBL" id="JBHFEH010000063">
    <property type="protein sequence ID" value="KAL2049445.1"/>
    <property type="molecule type" value="Genomic_DNA"/>
</dbReference>
<evidence type="ECO:0000256" key="2">
    <source>
        <dbReference type="ARBA" id="ARBA00022559"/>
    </source>
</evidence>
<dbReference type="PANTHER" id="PTHR33577:SF1">
    <property type="entry name" value="HEME HALOPEROXIDASE FAMILY PROFILE DOMAIN-CONTAINING PROTEIN"/>
    <property type="match status" value="1"/>
</dbReference>
<proteinExistence type="inferred from homology"/>
<protein>
    <recommendedName>
        <fullName evidence="8">Heme haloperoxidase family profile domain-containing protein</fullName>
    </recommendedName>
</protein>
<evidence type="ECO:0000256" key="3">
    <source>
        <dbReference type="ARBA" id="ARBA00022617"/>
    </source>
</evidence>
<name>A0ABR4AUU0_9LECA</name>
<evidence type="ECO:0000313" key="10">
    <source>
        <dbReference type="Proteomes" id="UP001590951"/>
    </source>
</evidence>
<dbReference type="SUPFAM" id="SSF47571">
    <property type="entry name" value="Cloroperoxidase"/>
    <property type="match status" value="1"/>
</dbReference>
<organism evidence="9 10">
    <name type="scientific">Lepraria finkii</name>
    <dbReference type="NCBI Taxonomy" id="1340010"/>
    <lineage>
        <taxon>Eukaryota</taxon>
        <taxon>Fungi</taxon>
        <taxon>Dikarya</taxon>
        <taxon>Ascomycota</taxon>
        <taxon>Pezizomycotina</taxon>
        <taxon>Lecanoromycetes</taxon>
        <taxon>OSLEUM clade</taxon>
        <taxon>Lecanoromycetidae</taxon>
        <taxon>Lecanorales</taxon>
        <taxon>Lecanorineae</taxon>
        <taxon>Stereocaulaceae</taxon>
        <taxon>Lepraria</taxon>
    </lineage>
</organism>
<feature type="domain" description="Heme haloperoxidase family profile" evidence="8">
    <location>
        <begin position="104"/>
        <end position="351"/>
    </location>
</feature>
<keyword evidence="4" id="KW-0479">Metal-binding</keyword>
<comment type="cofactor">
    <cofactor evidence="1">
        <name>heme b</name>
        <dbReference type="ChEBI" id="CHEBI:60344"/>
    </cofactor>
</comment>
<evidence type="ECO:0000256" key="6">
    <source>
        <dbReference type="ARBA" id="ARBA00023004"/>
    </source>
</evidence>
<dbReference type="InterPro" id="IPR000028">
    <property type="entry name" value="Chloroperoxidase"/>
</dbReference>
<keyword evidence="5" id="KW-0560">Oxidoreductase</keyword>
<dbReference type="InterPro" id="IPR036851">
    <property type="entry name" value="Chloroperoxidase-like_sf"/>
</dbReference>
<dbReference type="Gene3D" id="1.10.489.10">
    <property type="entry name" value="Chloroperoxidase-like"/>
    <property type="match status" value="1"/>
</dbReference>
<comment type="similarity">
    <text evidence="7">Belongs to the chloroperoxidase family.</text>
</comment>
<keyword evidence="3" id="KW-0349">Heme</keyword>
<sequence length="465" mass="49875">MEYIRCRCPHCTVQPSFLVHIFLLRPNHASLVNMLTKLVVLSLSAQQISAFPSLLSEAFLNKRNADPALTGSPCPHMAAELAKRQAPGITPPFNAAEQYVSNMGANKFVAPGPTDQRGPCPGLNAMANHGYLPHSGVGTINDFITGTQTAFGMGPDLASLLAVYGAIFDGDLTSYSIGGPVAGLSNLGGLLGTPQGLSGSHNKYEGDVSPTRGDLYEYGNDYLVQLSQFTALYELGQQNGDSIDLNVLTNYRVTRFQQSISNNPYFFNAPFSGVVASPAAWSFIYRFMANKSSEYPEGLLTGDVLKSFYSITGDYPNFQYTPGHESFPNNWYKRNPVDYYTIPYLSVDALEMALAHPQFLSVGGNTGQTNTFTGVDPAALTGGVFTAQNLLQGNNLVCFGFEASLQEAPDFLSGLYSNTAAALAALTTAVNEATAGLGCPELSEIDTAQFSKYPGYTKLSKTGTY</sequence>
<accession>A0ABR4AUU0</accession>
<dbReference type="PROSITE" id="PS51405">
    <property type="entry name" value="HEME_HALOPEROXIDASE"/>
    <property type="match status" value="1"/>
</dbReference>
<comment type="caution">
    <text evidence="9">The sequence shown here is derived from an EMBL/GenBank/DDBJ whole genome shotgun (WGS) entry which is preliminary data.</text>
</comment>
<dbReference type="PANTHER" id="PTHR33577">
    <property type="entry name" value="STERIGMATOCYSTIN BIOSYNTHESIS PEROXIDASE STCC-RELATED"/>
    <property type="match status" value="1"/>
</dbReference>
<keyword evidence="6" id="KW-0408">Iron</keyword>
<gene>
    <name evidence="9" type="ORF">ABVK25_010240</name>
</gene>
<evidence type="ECO:0000313" key="9">
    <source>
        <dbReference type="EMBL" id="KAL2049445.1"/>
    </source>
</evidence>
<evidence type="ECO:0000256" key="4">
    <source>
        <dbReference type="ARBA" id="ARBA00022723"/>
    </source>
</evidence>
<keyword evidence="10" id="KW-1185">Reference proteome</keyword>
<evidence type="ECO:0000256" key="5">
    <source>
        <dbReference type="ARBA" id="ARBA00023002"/>
    </source>
</evidence>
<dbReference type="Proteomes" id="UP001590951">
    <property type="component" value="Unassembled WGS sequence"/>
</dbReference>
<reference evidence="9 10" key="1">
    <citation type="submission" date="2024-09" db="EMBL/GenBank/DDBJ databases">
        <title>Rethinking Asexuality: The Enigmatic Case of Functional Sexual Genes in Lepraria (Stereocaulaceae).</title>
        <authorList>
            <person name="Doellman M."/>
            <person name="Sun Y."/>
            <person name="Barcenas-Pena A."/>
            <person name="Lumbsch H.T."/>
            <person name="Grewe F."/>
        </authorList>
    </citation>
    <scope>NUCLEOTIDE SEQUENCE [LARGE SCALE GENOMIC DNA]</scope>
    <source>
        <strain evidence="9 10">Grewe 0041</strain>
    </source>
</reference>